<dbReference type="EMBL" id="LCPE01000022">
    <property type="protein sequence ID" value="KKU93103.1"/>
    <property type="molecule type" value="Genomic_DNA"/>
</dbReference>
<evidence type="ECO:0000313" key="1">
    <source>
        <dbReference type="EMBL" id="KKU93103.1"/>
    </source>
</evidence>
<name>A0A0G1WRZ2_9BACT</name>
<dbReference type="SUPFAM" id="SSF117281">
    <property type="entry name" value="Kelch motif"/>
    <property type="match status" value="1"/>
</dbReference>
<accession>A0A0G1WRZ2</accession>
<dbReference type="AlphaFoldDB" id="A0A0G1WRZ2"/>
<proteinExistence type="predicted"/>
<reference evidence="1 2" key="1">
    <citation type="journal article" date="2015" name="Nature">
        <title>rRNA introns, odd ribosomes, and small enigmatic genomes across a large radiation of phyla.</title>
        <authorList>
            <person name="Brown C.T."/>
            <person name="Hug L.A."/>
            <person name="Thomas B.C."/>
            <person name="Sharon I."/>
            <person name="Castelle C.J."/>
            <person name="Singh A."/>
            <person name="Wilkins M.J."/>
            <person name="Williams K.H."/>
            <person name="Banfield J.F."/>
        </authorList>
    </citation>
    <scope>NUCLEOTIDE SEQUENCE [LARGE SCALE GENOMIC DNA]</scope>
</reference>
<gene>
    <name evidence="1" type="ORF">UY22_C0022G0001</name>
</gene>
<protein>
    <recommendedName>
        <fullName evidence="3">Kelch repeat-containing protein</fullName>
    </recommendedName>
</protein>
<dbReference type="InterPro" id="IPR015915">
    <property type="entry name" value="Kelch-typ_b-propeller"/>
</dbReference>
<sequence length="147" mass="15721">MLKRIFFFVVAGLFVTLIFTHLASGVSASSDPVGPWIPVTVLPYALANHVSFASHANLYVIGGSTSFVRSDSIFSPITPKGEVTGWNTSILPHLATETFWHSVAKKDNNVYIIGGAIWPGGKVNSVGSIFVGHIGNDGIIPEWIQLG</sequence>
<comment type="caution">
    <text evidence="1">The sequence shown here is derived from an EMBL/GenBank/DDBJ whole genome shotgun (WGS) entry which is preliminary data.</text>
</comment>
<organism evidence="1 2">
    <name type="scientific">Candidatus Amesbacteria bacterium GW2011_GWC1_48_10</name>
    <dbReference type="NCBI Taxonomy" id="1618365"/>
    <lineage>
        <taxon>Bacteria</taxon>
        <taxon>Candidatus Amesiibacteriota</taxon>
    </lineage>
</organism>
<evidence type="ECO:0008006" key="3">
    <source>
        <dbReference type="Google" id="ProtNLM"/>
    </source>
</evidence>
<dbReference type="Gene3D" id="2.120.10.80">
    <property type="entry name" value="Kelch-type beta propeller"/>
    <property type="match status" value="1"/>
</dbReference>
<feature type="non-terminal residue" evidence="1">
    <location>
        <position position="147"/>
    </location>
</feature>
<dbReference type="Proteomes" id="UP000034877">
    <property type="component" value="Unassembled WGS sequence"/>
</dbReference>
<evidence type="ECO:0000313" key="2">
    <source>
        <dbReference type="Proteomes" id="UP000034877"/>
    </source>
</evidence>